<proteinExistence type="predicted"/>
<reference evidence="1 2" key="2">
    <citation type="submission" date="2018-10" db="EMBL/GenBank/DDBJ databases">
        <title>Detection and isolation of Mycoplasma hominis as a predominant microorganism from pelvic cavity of patient with salpingitis and tubo-ovarian abscess.</title>
        <authorList>
            <person name="Guschin A.E."/>
            <person name="Khayrullina G.A."/>
            <person name="Rakovskaya I.V."/>
            <person name="Shelenkov A.A."/>
            <person name="Shagin D.A."/>
        </authorList>
    </citation>
    <scope>NUCLEOTIDE SEQUENCE [LARGE SCALE GENOMIC DNA]</scope>
    <source>
        <strain evidence="2">TOA</strain>
    </source>
</reference>
<name>A0A454CAK7_METHO</name>
<dbReference type="PANTHER" id="PTHR40086">
    <property type="entry name" value="PHOSPHOTRANSFERASE YTMP-RELATED"/>
    <property type="match status" value="1"/>
</dbReference>
<dbReference type="Proteomes" id="UP000029712">
    <property type="component" value="Chromosome"/>
</dbReference>
<reference evidence="1 2" key="1">
    <citation type="submission" date="2014-08" db="EMBL/GenBank/DDBJ databases">
        <authorList>
            <person name="Kuleshov K."/>
            <person name="Dedkov V."/>
            <person name="Markelov M."/>
            <person name="Pimkina E."/>
        </authorList>
    </citation>
    <scope>NUCLEOTIDE SEQUENCE [LARGE SCALE GENOMIC DNA]</scope>
    <source>
        <strain evidence="2">TOA</strain>
    </source>
</reference>
<dbReference type="OrthoDB" id="394930at2"/>
<dbReference type="InterPro" id="IPR052077">
    <property type="entry name" value="CcrZ_PhaseVar_Mediator"/>
</dbReference>
<dbReference type="PANTHER" id="PTHR40086:SF1">
    <property type="entry name" value="CELL CYCLE REGULATOR CCRZ"/>
    <property type="match status" value="1"/>
</dbReference>
<evidence type="ECO:0000313" key="1">
    <source>
        <dbReference type="EMBL" id="AYN65529.1"/>
    </source>
</evidence>
<sequence>MLKRDCCCGCKSAEFCTCKNKKSCIPNNLYEKIRNVFGYEVFEKLNNLRPYFDDLHSSTYIGKLDDVWVQIRIPSDSKINYDNETKLVEKFKDYFYYKDGYIIKKWFPGVDLFKVKIDSGIKKAIFNCVKNFQNLNVDKIEKFDWFKYPIQDAEYKALVKKYSKEPLVLSHNNLKRQNILVNKYGFIKLVDFEYVALNNKYVDPVSLYLFLGIPKEDIIDFFKLDPSVFDDFIFLMRVYNEAMYLNDYSKNNSKSLSPFDSKSLYSNKDFLELNRFIVQKNHNNFDNKLNISKIEKFYFVPLCVYEDEDRTIWKWINSKQLSSFNHHQVKVLAKAMRTLHDSDVEFPEYILSKKINWYLDHMEIKTLLEDLKGNKRINEIIKWIKQIKPDANCHNNLNFNNIFFNSSDNLYIIDWSVAYRNNRYLDIAFLFENTQMTPELESLFWKSYGMICPKDFYKYRIIVHFTAYLYNKLLNTDFNAAKVNTKRINEIFEKLNIKD</sequence>
<dbReference type="EMBL" id="CP033021">
    <property type="protein sequence ID" value="AYN65529.1"/>
    <property type="molecule type" value="Genomic_DNA"/>
</dbReference>
<evidence type="ECO:0000313" key="2">
    <source>
        <dbReference type="Proteomes" id="UP000029712"/>
    </source>
</evidence>
<dbReference type="Gene3D" id="3.90.1200.10">
    <property type="match status" value="2"/>
</dbReference>
<dbReference type="RefSeq" id="WP_036439130.1">
    <property type="nucleotide sequence ID" value="NZ_CP033021.1"/>
</dbReference>
<protein>
    <recommendedName>
        <fullName evidence="3">Aminoglycoside phosphotransferase domain-containing protein</fullName>
    </recommendedName>
</protein>
<evidence type="ECO:0008006" key="3">
    <source>
        <dbReference type="Google" id="ProtNLM"/>
    </source>
</evidence>
<dbReference type="AlphaFoldDB" id="A0A454CAK7"/>
<organism evidence="1 2">
    <name type="scientific">Metamycoplasma hominis</name>
    <name type="common">Mycoplasma hominis</name>
    <dbReference type="NCBI Taxonomy" id="2098"/>
    <lineage>
        <taxon>Bacteria</taxon>
        <taxon>Bacillati</taxon>
        <taxon>Mycoplasmatota</taxon>
        <taxon>Mycoplasmoidales</taxon>
        <taxon>Metamycoplasmataceae</taxon>
        <taxon>Metamycoplasma</taxon>
    </lineage>
</organism>
<gene>
    <name evidence="1" type="ORF">KN71_002395</name>
</gene>
<dbReference type="SUPFAM" id="SSF56112">
    <property type="entry name" value="Protein kinase-like (PK-like)"/>
    <property type="match status" value="2"/>
</dbReference>
<accession>A0A454CAK7</accession>
<dbReference type="InterPro" id="IPR011009">
    <property type="entry name" value="Kinase-like_dom_sf"/>
</dbReference>